<reference evidence="3 5" key="2">
    <citation type="submission" date="2020-03" db="EMBL/GenBank/DDBJ databases">
        <title>Genome mining and metabolic profiling illuminate the polycyclic tetramate macrolactams from Streptomyces koyangensis SCSIO 5802.</title>
        <authorList>
            <person name="Ding W."/>
        </authorList>
    </citation>
    <scope>NUCLEOTIDE SEQUENCE [LARGE SCALE GENOMIC DNA]</scope>
    <source>
        <strain evidence="3 5">SCSIO 5802</strain>
    </source>
</reference>
<dbReference type="RefSeq" id="WP_101280672.1">
    <property type="nucleotide sequence ID" value="NZ_CP031742.1"/>
</dbReference>
<feature type="region of interest" description="Disordered" evidence="1">
    <location>
        <begin position="1"/>
        <end position="34"/>
    </location>
</feature>
<dbReference type="GeneID" id="300117847"/>
<evidence type="ECO:0000313" key="4">
    <source>
        <dbReference type="Proteomes" id="UP000259636"/>
    </source>
</evidence>
<keyword evidence="5" id="KW-1185">Reference proteome</keyword>
<feature type="region of interest" description="Disordered" evidence="1">
    <location>
        <begin position="51"/>
        <end position="113"/>
    </location>
</feature>
<reference evidence="2 4" key="1">
    <citation type="submission" date="2018-08" db="EMBL/GenBank/DDBJ databases">
        <authorList>
            <person name="Ferrada E.E."/>
            <person name="Latorre B.A."/>
        </authorList>
    </citation>
    <scope>NUCLEOTIDE SEQUENCE [LARGE SCALE GENOMIC DNA]</scope>
    <source>
        <strain evidence="2 4">VK-A60T</strain>
    </source>
</reference>
<dbReference type="EMBL" id="CP031742">
    <property type="protein sequence ID" value="AXQ57947.1"/>
    <property type="molecule type" value="Genomic_DNA"/>
</dbReference>
<proteinExistence type="predicted"/>
<dbReference type="Proteomes" id="UP000259636">
    <property type="component" value="Chromosome"/>
</dbReference>
<accession>A0A385DJU8</accession>
<dbReference type="EMBL" id="CP049945">
    <property type="protein sequence ID" value="QRF01516.1"/>
    <property type="molecule type" value="Genomic_DNA"/>
</dbReference>
<evidence type="ECO:0000313" key="5">
    <source>
        <dbReference type="Proteomes" id="UP000596311"/>
    </source>
</evidence>
<organism evidence="2 4">
    <name type="scientific">Streptomyces koyangensis</name>
    <dbReference type="NCBI Taxonomy" id="188770"/>
    <lineage>
        <taxon>Bacteria</taxon>
        <taxon>Bacillati</taxon>
        <taxon>Actinomycetota</taxon>
        <taxon>Actinomycetes</taxon>
        <taxon>Kitasatosporales</taxon>
        <taxon>Streptomycetaceae</taxon>
        <taxon>Streptomyces</taxon>
        <taxon>Streptomyces aurantiacus group</taxon>
    </lineage>
</organism>
<dbReference type="AlphaFoldDB" id="A0A385DJU8"/>
<sequence length="113" mass="12882">MHAYDPSRSRPLPPSSIPSMRPAQDLPDGRSPTPIFDALYAEYRRSFRALPGDRSGEEDLRFHAFGGPQSFRRPPQNPYPRPQEERTTGSWTPPSRRHAAPALPPAPPRWERQ</sequence>
<evidence type="ECO:0000256" key="1">
    <source>
        <dbReference type="SAM" id="MobiDB-lite"/>
    </source>
</evidence>
<protein>
    <submittedName>
        <fullName evidence="2">Uncharacterized protein</fullName>
    </submittedName>
</protein>
<name>A0A385DJU8_9ACTN</name>
<evidence type="ECO:0000313" key="2">
    <source>
        <dbReference type="EMBL" id="AXQ57947.1"/>
    </source>
</evidence>
<dbReference type="KEGG" id="sky:D0C37_27345"/>
<gene>
    <name evidence="2" type="ORF">D0C37_27345</name>
    <name evidence="3" type="ORF">G9U55_04405</name>
</gene>
<evidence type="ECO:0000313" key="3">
    <source>
        <dbReference type="EMBL" id="QRF01516.1"/>
    </source>
</evidence>
<feature type="compositionally biased region" description="Pro residues" evidence="1">
    <location>
        <begin position="102"/>
        <end position="113"/>
    </location>
</feature>
<dbReference type="Proteomes" id="UP000596311">
    <property type="component" value="Chromosome"/>
</dbReference>